<dbReference type="InterPro" id="IPR011990">
    <property type="entry name" value="TPR-like_helical_dom_sf"/>
</dbReference>
<dbReference type="PANTHER" id="PTHR35205">
    <property type="entry name" value="NB-ARC AND TPR DOMAIN PROTEIN"/>
    <property type="match status" value="1"/>
</dbReference>
<protein>
    <submittedName>
        <fullName evidence="5">Disease resistance protein RFL1</fullName>
    </submittedName>
</protein>
<dbReference type="InterPro" id="IPR056681">
    <property type="entry name" value="DUF7779"/>
</dbReference>
<feature type="domain" description="NB-ARC" evidence="2">
    <location>
        <begin position="289"/>
        <end position="432"/>
    </location>
</feature>
<keyword evidence="6" id="KW-1185">Reference proteome</keyword>
<comment type="caution">
    <text evidence="5">The sequence shown here is derived from an EMBL/GenBank/DDBJ whole genome shotgun (WGS) entry which is preliminary data.</text>
</comment>
<organism evidence="5 6">
    <name type="scientific">Cercophora samala</name>
    <dbReference type="NCBI Taxonomy" id="330535"/>
    <lineage>
        <taxon>Eukaryota</taxon>
        <taxon>Fungi</taxon>
        <taxon>Dikarya</taxon>
        <taxon>Ascomycota</taxon>
        <taxon>Pezizomycotina</taxon>
        <taxon>Sordariomycetes</taxon>
        <taxon>Sordariomycetidae</taxon>
        <taxon>Sordariales</taxon>
        <taxon>Lasiosphaeriaceae</taxon>
        <taxon>Cercophora</taxon>
    </lineage>
</organism>
<dbReference type="Pfam" id="PF24809">
    <property type="entry name" value="DUF7708"/>
    <property type="match status" value="1"/>
</dbReference>
<dbReference type="Pfam" id="PF13424">
    <property type="entry name" value="TPR_12"/>
    <property type="match status" value="1"/>
</dbReference>
<feature type="domain" description="DUF7779" evidence="4">
    <location>
        <begin position="522"/>
        <end position="608"/>
    </location>
</feature>
<proteinExistence type="predicted"/>
<dbReference type="InterPro" id="IPR056125">
    <property type="entry name" value="DUF7708"/>
</dbReference>
<dbReference type="PRINTS" id="PR00364">
    <property type="entry name" value="DISEASERSIST"/>
</dbReference>
<dbReference type="InterPro" id="IPR019734">
    <property type="entry name" value="TPR_rpt"/>
</dbReference>
<dbReference type="Pfam" id="PF00931">
    <property type="entry name" value="NB-ARC"/>
    <property type="match status" value="1"/>
</dbReference>
<sequence>MSSKTPSMNTETILQSLWDNALSEFKCALSPDQFQRLHAVRAVDDVAPELFRRSAQYKNRSLPQLLDRLDSTFQKLNFFSKSVSIYVQSNPEISALIWGSIYVLLELALRHKRHLEHVADILDHIAKHLPRIQSFANLLVISKRIEKAICNLYRDLIQFFLHAAVFFSRNPIVNILGISLRWRKQNKFQAEFARFLATIRENTHWIDSEANVALHNLSHDLTSRGYREILASMSAMCTPSATASPADGVPTGSSPQYRMIPYLANPCFFGRQMELQQLSDALVPKESATTYRQLRIFSIVGEGGVGKSQLALQFAYTRLSEFDAIFWISADGAVKIAQGYEDIAVEVGVVDRSGNQGSLGSAREATKRWFRATSRSWLLILDNVESFTALSDYWPTGARGSILTTTRSQNLIQPPLSAFLHLRCFSLQEGADFILSNIPPESLHGSPDASEDAATLSAACGGLPLALAQVVRHILTLHLSLVDARCRFSSPESFVSIQSESNRLVQADYYHQAEVASCWDAAIQSLDPPCLSLAQVFAYFDPDSIPEDLVILSKHDKLRGIFGTVTEIRSGFLTLLEHSLISKAGRSNTYSMHRLIQATILQRLSHSKKEDLFKLVLDCVDEFFPKYGYNDRLMHAWKQCGEALPHVQRLLQLCPLPPTTENTEAQLTLGQLFERASWYLQERGALPEAQVLLQAAINVAQRALQMFSGGDERYTTTTTTAGPTTSTPTLSLEHGEQAERFQSLLSDTVNSLGALHLKQGHFDCALGHFLDAIKLREKAGRPDLEMIYILKNAGFAYLGLSRVEEAYRAILDSLNMMEKWLETVQNPEDYRDNLASSIGALSLVLTVMGSLDEAWEAAIKSTELCQQVHDPESVVLSNCYTALGRIRRLQNRLDDAESYCLKALDIREKLYGQHEATALALHNYARILKMKGLTENAINFQEQSVAILRGLPNSERALARAMHYYVVYQQNRGRPVDEEAEKESLRLYQKHAGINTKDQKDVTTRDFDNLLPHNCR</sequence>
<dbReference type="Gene3D" id="1.25.40.10">
    <property type="entry name" value="Tetratricopeptide repeat domain"/>
    <property type="match status" value="2"/>
</dbReference>
<dbReference type="GO" id="GO:0043531">
    <property type="term" value="F:ADP binding"/>
    <property type="evidence" value="ECO:0007669"/>
    <property type="project" value="InterPro"/>
</dbReference>
<feature type="domain" description="DUF7708" evidence="3">
    <location>
        <begin position="69"/>
        <end position="214"/>
    </location>
</feature>
<evidence type="ECO:0000313" key="5">
    <source>
        <dbReference type="EMBL" id="KAK0667514.1"/>
    </source>
</evidence>
<dbReference type="SUPFAM" id="SSF48452">
    <property type="entry name" value="TPR-like"/>
    <property type="match status" value="2"/>
</dbReference>
<dbReference type="InterPro" id="IPR027417">
    <property type="entry name" value="P-loop_NTPase"/>
</dbReference>
<dbReference type="PANTHER" id="PTHR35205:SF1">
    <property type="entry name" value="ZU5 DOMAIN-CONTAINING PROTEIN"/>
    <property type="match status" value="1"/>
</dbReference>
<dbReference type="Gene3D" id="3.40.50.300">
    <property type="entry name" value="P-loop containing nucleotide triphosphate hydrolases"/>
    <property type="match status" value="1"/>
</dbReference>
<evidence type="ECO:0000259" key="4">
    <source>
        <dbReference type="Pfam" id="PF25000"/>
    </source>
</evidence>
<gene>
    <name evidence="5" type="ORF">QBC41DRAFT_323890</name>
</gene>
<evidence type="ECO:0000259" key="3">
    <source>
        <dbReference type="Pfam" id="PF24809"/>
    </source>
</evidence>
<dbReference type="Pfam" id="PF25000">
    <property type="entry name" value="DUF7779"/>
    <property type="match status" value="1"/>
</dbReference>
<accession>A0AA39ZAV1</accession>
<keyword evidence="1" id="KW-0802">TPR repeat</keyword>
<name>A0AA39ZAV1_9PEZI</name>
<dbReference type="InterPro" id="IPR002182">
    <property type="entry name" value="NB-ARC"/>
</dbReference>
<reference evidence="5" key="1">
    <citation type="submission" date="2023-06" db="EMBL/GenBank/DDBJ databases">
        <title>Genome-scale phylogeny and comparative genomics of the fungal order Sordariales.</title>
        <authorList>
            <consortium name="Lawrence Berkeley National Laboratory"/>
            <person name="Hensen N."/>
            <person name="Bonometti L."/>
            <person name="Westerberg I."/>
            <person name="Brannstrom I.O."/>
            <person name="Guillou S."/>
            <person name="Cros-Aarteil S."/>
            <person name="Calhoun S."/>
            <person name="Haridas S."/>
            <person name="Kuo A."/>
            <person name="Mondo S."/>
            <person name="Pangilinan J."/>
            <person name="Riley R."/>
            <person name="Labutti K."/>
            <person name="Andreopoulos B."/>
            <person name="Lipzen A."/>
            <person name="Chen C."/>
            <person name="Yanf M."/>
            <person name="Daum C."/>
            <person name="Ng V."/>
            <person name="Clum A."/>
            <person name="Steindorff A."/>
            <person name="Ohm R."/>
            <person name="Martin F."/>
            <person name="Silar P."/>
            <person name="Natvig D."/>
            <person name="Lalanne C."/>
            <person name="Gautier V."/>
            <person name="Ament-Velasquez S.L."/>
            <person name="Kruys A."/>
            <person name="Hutchinson M.I."/>
            <person name="Powell A.J."/>
            <person name="Barry K."/>
            <person name="Miller A.N."/>
            <person name="Grigoriev I.V."/>
            <person name="Debuchy R."/>
            <person name="Gladieux P."/>
            <person name="Thoren M.H."/>
            <person name="Johannesson H."/>
        </authorList>
    </citation>
    <scope>NUCLEOTIDE SEQUENCE</scope>
    <source>
        <strain evidence="5">CBS 307.81</strain>
    </source>
</reference>
<dbReference type="PROSITE" id="PS50005">
    <property type="entry name" value="TPR"/>
    <property type="match status" value="1"/>
</dbReference>
<dbReference type="SUPFAM" id="SSF52540">
    <property type="entry name" value="P-loop containing nucleoside triphosphate hydrolases"/>
    <property type="match status" value="1"/>
</dbReference>
<evidence type="ECO:0000259" key="2">
    <source>
        <dbReference type="Pfam" id="PF00931"/>
    </source>
</evidence>
<dbReference type="SMART" id="SM00028">
    <property type="entry name" value="TPR"/>
    <property type="match status" value="3"/>
</dbReference>
<dbReference type="EMBL" id="JAULSY010000071">
    <property type="protein sequence ID" value="KAK0667514.1"/>
    <property type="molecule type" value="Genomic_DNA"/>
</dbReference>
<dbReference type="AlphaFoldDB" id="A0AA39ZAV1"/>
<feature type="repeat" description="TPR" evidence="1">
    <location>
        <begin position="746"/>
        <end position="779"/>
    </location>
</feature>
<evidence type="ECO:0000313" key="6">
    <source>
        <dbReference type="Proteomes" id="UP001174997"/>
    </source>
</evidence>
<evidence type="ECO:0000256" key="1">
    <source>
        <dbReference type="PROSITE-ProRule" id="PRU00339"/>
    </source>
</evidence>
<dbReference type="Proteomes" id="UP001174997">
    <property type="component" value="Unassembled WGS sequence"/>
</dbReference>